<proteinExistence type="predicted"/>
<feature type="compositionally biased region" description="Low complexity" evidence="1">
    <location>
        <begin position="77"/>
        <end position="106"/>
    </location>
</feature>
<gene>
    <name evidence="2" type="ORF">EHUX00137_LOCUS16729</name>
</gene>
<evidence type="ECO:0000256" key="1">
    <source>
        <dbReference type="SAM" id="MobiDB-lite"/>
    </source>
</evidence>
<dbReference type="AlphaFoldDB" id="A0A7S3S9L7"/>
<sequence length="160" mass="16665">MFRVLDLAGVSLTPNPFRSSDVKKGEGLVKAAGKEVRDAYPTTTYKNCLINAPAASIAGRLPRAACGAVLRRPTSLGSPASRRSSPGRASSSPQTSTSGTRTAAGACPSTMRDPWSAEPEAPARDCGGPFAFAFLGSARASVGRTAPQRTAEPVLRYNLR</sequence>
<reference evidence="2" key="1">
    <citation type="submission" date="2021-01" db="EMBL/GenBank/DDBJ databases">
        <authorList>
            <person name="Corre E."/>
            <person name="Pelletier E."/>
            <person name="Niang G."/>
            <person name="Scheremetjew M."/>
            <person name="Finn R."/>
            <person name="Kale V."/>
            <person name="Holt S."/>
            <person name="Cochrane G."/>
            <person name="Meng A."/>
            <person name="Brown T."/>
            <person name="Cohen L."/>
        </authorList>
    </citation>
    <scope>NUCLEOTIDE SEQUENCE</scope>
    <source>
        <strain evidence="2">379</strain>
    </source>
</reference>
<dbReference type="EMBL" id="HBIR01021938">
    <property type="protein sequence ID" value="CAE0548260.1"/>
    <property type="molecule type" value="Transcribed_RNA"/>
</dbReference>
<name>A0A7S3S9L7_EMIHU</name>
<protein>
    <recommendedName>
        <fullName evidence="3">CRAL-TRIO domain-containing protein</fullName>
    </recommendedName>
</protein>
<evidence type="ECO:0008006" key="3">
    <source>
        <dbReference type="Google" id="ProtNLM"/>
    </source>
</evidence>
<organism evidence="2">
    <name type="scientific">Emiliania huxleyi</name>
    <name type="common">Coccolithophore</name>
    <name type="synonym">Pontosphaera huxleyi</name>
    <dbReference type="NCBI Taxonomy" id="2903"/>
    <lineage>
        <taxon>Eukaryota</taxon>
        <taxon>Haptista</taxon>
        <taxon>Haptophyta</taxon>
        <taxon>Prymnesiophyceae</taxon>
        <taxon>Isochrysidales</taxon>
        <taxon>Noelaerhabdaceae</taxon>
        <taxon>Emiliania</taxon>
    </lineage>
</organism>
<accession>A0A7S3S9L7</accession>
<feature type="region of interest" description="Disordered" evidence="1">
    <location>
        <begin position="72"/>
        <end position="122"/>
    </location>
</feature>
<evidence type="ECO:0000313" key="2">
    <source>
        <dbReference type="EMBL" id="CAE0548260.1"/>
    </source>
</evidence>